<dbReference type="InParanoid" id="A0A1C7NBT2"/>
<protein>
    <submittedName>
        <fullName evidence="11">Vacuolar amino acid transporter 1</fullName>
    </submittedName>
</protein>
<feature type="transmembrane region" description="Helical" evidence="9">
    <location>
        <begin position="521"/>
        <end position="542"/>
    </location>
</feature>
<feature type="transmembrane region" description="Helical" evidence="9">
    <location>
        <begin position="329"/>
        <end position="348"/>
    </location>
</feature>
<dbReference type="Pfam" id="PF01490">
    <property type="entry name" value="Aa_trans"/>
    <property type="match status" value="1"/>
</dbReference>
<comment type="subcellular location">
    <subcellularLocation>
        <location evidence="1">Membrane</location>
        <topology evidence="1">Multi-pass membrane protein</topology>
    </subcellularLocation>
</comment>
<dbReference type="EMBL" id="LUGH01000466">
    <property type="protein sequence ID" value="OBZ84804.1"/>
    <property type="molecule type" value="Genomic_DNA"/>
</dbReference>
<comment type="similarity">
    <text evidence="2">Belongs to the amino acid/polyamine transporter 2 family.</text>
</comment>
<proteinExistence type="inferred from homology"/>
<feature type="compositionally biased region" description="Polar residues" evidence="8">
    <location>
        <begin position="9"/>
        <end position="22"/>
    </location>
</feature>
<name>A0A1C7NBT2_9FUNG</name>
<feature type="region of interest" description="Disordered" evidence="8">
    <location>
        <begin position="1"/>
        <end position="22"/>
    </location>
</feature>
<feature type="transmembrane region" description="Helical" evidence="9">
    <location>
        <begin position="281"/>
        <end position="301"/>
    </location>
</feature>
<evidence type="ECO:0000256" key="9">
    <source>
        <dbReference type="SAM" id="Phobius"/>
    </source>
</evidence>
<reference evidence="11 12" key="1">
    <citation type="submission" date="2016-03" db="EMBL/GenBank/DDBJ databases">
        <title>Choanephora cucurbitarum.</title>
        <authorList>
            <person name="Min B."/>
            <person name="Park H."/>
            <person name="Park J.-H."/>
            <person name="Shin H.-D."/>
            <person name="Choi I.-G."/>
        </authorList>
    </citation>
    <scope>NUCLEOTIDE SEQUENCE [LARGE SCALE GENOMIC DNA]</scope>
    <source>
        <strain evidence="11 12">KUS-F28377</strain>
    </source>
</reference>
<evidence type="ECO:0000256" key="5">
    <source>
        <dbReference type="ARBA" id="ARBA00022970"/>
    </source>
</evidence>
<keyword evidence="3" id="KW-0813">Transport</keyword>
<evidence type="ECO:0000256" key="8">
    <source>
        <dbReference type="SAM" id="MobiDB-lite"/>
    </source>
</evidence>
<feature type="transmembrane region" description="Helical" evidence="9">
    <location>
        <begin position="485"/>
        <end position="509"/>
    </location>
</feature>
<feature type="transmembrane region" description="Helical" evidence="9">
    <location>
        <begin position="360"/>
        <end position="383"/>
    </location>
</feature>
<dbReference type="OrthoDB" id="655540at2759"/>
<keyword evidence="5" id="KW-0029">Amino-acid transport</keyword>
<feature type="transmembrane region" description="Helical" evidence="9">
    <location>
        <begin position="174"/>
        <end position="195"/>
    </location>
</feature>
<evidence type="ECO:0000256" key="6">
    <source>
        <dbReference type="ARBA" id="ARBA00022989"/>
    </source>
</evidence>
<feature type="domain" description="Amino acid transporter transmembrane" evidence="10">
    <location>
        <begin position="146"/>
        <end position="539"/>
    </location>
</feature>
<sequence length="545" mass="60531">MFGPESLRVPSNTHPHHIQSTNTNTLDQVNEDDHFYSAYGTPVSRTQSIRSTFENFAGSYSRASVLYVADAISHPSSLDHDHLEDEERSFYKSKTNESMKDTYDSTYRTMSQPPGLVYFEPLSRHTTVGSIISQQFVSADKPNYGKSSFVQSVFNAVNVLVGVGILALPLSMRLAGWVYGSLIFLFCSLATNYTAKVIVKCLNVHDHAVTYGDMGQVAFGEKGRKLINTIFVIELITIGVALIVLLGDGLQSLFPHLSLVQTRMISLVVLLPTVFLPIKKLAYTSLVGIIACICLVMIVLYDGLSKSEKPGSILDPMETEFFPAHPSPLSFGLIMSGFAGHAVFPSIYRDMDNPKQYNRMVNVTYVITIIVYFLMAVIGYLMFGPTTLQEITQNVAAIKEYSQALNRFAIWLLVLTPIAKYGLMLQPLNLSWEIWLLNQPRIETFLKLHQQSDNWRKTALLVIGRSAVTLGLVYIALIFPGFDQVMSLLGALFSFTISVIFPLVCHLALFKGQLSVSETVLNWLLLAAATCMAILGTIWSLFPSL</sequence>
<evidence type="ECO:0000313" key="11">
    <source>
        <dbReference type="EMBL" id="OBZ84804.1"/>
    </source>
</evidence>
<dbReference type="PANTHER" id="PTHR22950:SF692">
    <property type="entry name" value="TRANSMEMBRANE AMINO ACID TRANSPORTER FAMILY PROTEIN"/>
    <property type="match status" value="1"/>
</dbReference>
<dbReference type="STRING" id="101091.A0A1C7NBT2"/>
<evidence type="ECO:0000256" key="1">
    <source>
        <dbReference type="ARBA" id="ARBA00004141"/>
    </source>
</evidence>
<keyword evidence="12" id="KW-1185">Reference proteome</keyword>
<comment type="caution">
    <text evidence="11">The sequence shown here is derived from an EMBL/GenBank/DDBJ whole genome shotgun (WGS) entry which is preliminary data.</text>
</comment>
<dbReference type="GO" id="GO:0005774">
    <property type="term" value="C:vacuolar membrane"/>
    <property type="evidence" value="ECO:0007669"/>
    <property type="project" value="TreeGrafter"/>
</dbReference>
<accession>A0A1C7NBT2</accession>
<evidence type="ECO:0000256" key="4">
    <source>
        <dbReference type="ARBA" id="ARBA00022692"/>
    </source>
</evidence>
<evidence type="ECO:0000256" key="3">
    <source>
        <dbReference type="ARBA" id="ARBA00022448"/>
    </source>
</evidence>
<evidence type="ECO:0000256" key="7">
    <source>
        <dbReference type="ARBA" id="ARBA00023136"/>
    </source>
</evidence>
<dbReference type="PANTHER" id="PTHR22950">
    <property type="entry name" value="AMINO ACID TRANSPORTER"/>
    <property type="match status" value="1"/>
</dbReference>
<evidence type="ECO:0000313" key="12">
    <source>
        <dbReference type="Proteomes" id="UP000093000"/>
    </source>
</evidence>
<evidence type="ECO:0000256" key="2">
    <source>
        <dbReference type="ARBA" id="ARBA00008066"/>
    </source>
</evidence>
<keyword evidence="7 9" id="KW-0472">Membrane</keyword>
<feature type="transmembrane region" description="Helical" evidence="9">
    <location>
        <begin position="226"/>
        <end position="247"/>
    </location>
</feature>
<dbReference type="GO" id="GO:0015179">
    <property type="term" value="F:L-amino acid transmembrane transporter activity"/>
    <property type="evidence" value="ECO:0007669"/>
    <property type="project" value="TreeGrafter"/>
</dbReference>
<keyword evidence="4 9" id="KW-0812">Transmembrane</keyword>
<feature type="transmembrane region" description="Helical" evidence="9">
    <location>
        <begin position="458"/>
        <end position="479"/>
    </location>
</feature>
<keyword evidence="6 9" id="KW-1133">Transmembrane helix</keyword>
<dbReference type="InterPro" id="IPR013057">
    <property type="entry name" value="AA_transpt_TM"/>
</dbReference>
<gene>
    <name evidence="11" type="primary">AVT1_2</name>
    <name evidence="11" type="ORF">A0J61_07146</name>
</gene>
<feature type="transmembrane region" description="Helical" evidence="9">
    <location>
        <begin position="253"/>
        <end position="274"/>
    </location>
</feature>
<dbReference type="AlphaFoldDB" id="A0A1C7NBT2"/>
<dbReference type="Proteomes" id="UP000093000">
    <property type="component" value="Unassembled WGS sequence"/>
</dbReference>
<organism evidence="11 12">
    <name type="scientific">Choanephora cucurbitarum</name>
    <dbReference type="NCBI Taxonomy" id="101091"/>
    <lineage>
        <taxon>Eukaryota</taxon>
        <taxon>Fungi</taxon>
        <taxon>Fungi incertae sedis</taxon>
        <taxon>Mucoromycota</taxon>
        <taxon>Mucoromycotina</taxon>
        <taxon>Mucoromycetes</taxon>
        <taxon>Mucorales</taxon>
        <taxon>Mucorineae</taxon>
        <taxon>Choanephoraceae</taxon>
        <taxon>Choanephoroideae</taxon>
        <taxon>Choanephora</taxon>
    </lineage>
</organism>
<evidence type="ECO:0000259" key="10">
    <source>
        <dbReference type="Pfam" id="PF01490"/>
    </source>
</evidence>